<organism evidence="1 2">
    <name type="scientific">Zymoseptoria tritici (strain CBS 115943 / IPO323)</name>
    <name type="common">Speckled leaf blotch fungus</name>
    <name type="synonym">Septoria tritici</name>
    <dbReference type="NCBI Taxonomy" id="336722"/>
    <lineage>
        <taxon>Eukaryota</taxon>
        <taxon>Fungi</taxon>
        <taxon>Dikarya</taxon>
        <taxon>Ascomycota</taxon>
        <taxon>Pezizomycotina</taxon>
        <taxon>Dothideomycetes</taxon>
        <taxon>Dothideomycetidae</taxon>
        <taxon>Mycosphaerellales</taxon>
        <taxon>Mycosphaerellaceae</taxon>
        <taxon>Zymoseptoria</taxon>
    </lineage>
</organism>
<dbReference type="AlphaFoldDB" id="F9XRY1"/>
<dbReference type="GeneID" id="13399204"/>
<accession>F9XRY1</accession>
<reference evidence="1 2" key="1">
    <citation type="journal article" date="2011" name="PLoS Genet.">
        <title>Finished genome of the fungal wheat pathogen Mycosphaerella graminicola reveals dispensome structure, chromosome plasticity, and stealth pathogenesis.</title>
        <authorList>
            <person name="Goodwin S.B."/>
            <person name="Ben M'barek S."/>
            <person name="Dhillon B."/>
            <person name="Wittenberg A.H.J."/>
            <person name="Crane C.F."/>
            <person name="Hane J.K."/>
            <person name="Foster A.J."/>
            <person name="Van der Lee T.A.J."/>
            <person name="Grimwood J."/>
            <person name="Aerts A."/>
            <person name="Antoniw J."/>
            <person name="Bailey A."/>
            <person name="Bluhm B."/>
            <person name="Bowler J."/>
            <person name="Bristow J."/>
            <person name="van der Burgt A."/>
            <person name="Canto-Canche B."/>
            <person name="Churchill A.C.L."/>
            <person name="Conde-Ferraez L."/>
            <person name="Cools H.J."/>
            <person name="Coutinho P.M."/>
            <person name="Csukai M."/>
            <person name="Dehal P."/>
            <person name="De Wit P."/>
            <person name="Donzelli B."/>
            <person name="van de Geest H.C."/>
            <person name="van Ham R.C.H.J."/>
            <person name="Hammond-Kosack K.E."/>
            <person name="Henrissat B."/>
            <person name="Kilian A."/>
            <person name="Kobayashi A.K."/>
            <person name="Koopmann E."/>
            <person name="Kourmpetis Y."/>
            <person name="Kuzniar A."/>
            <person name="Lindquist E."/>
            <person name="Lombard V."/>
            <person name="Maliepaard C."/>
            <person name="Martins N."/>
            <person name="Mehrabi R."/>
            <person name="Nap J.P.H."/>
            <person name="Ponomarenko A."/>
            <person name="Rudd J.J."/>
            <person name="Salamov A."/>
            <person name="Schmutz J."/>
            <person name="Schouten H.J."/>
            <person name="Shapiro H."/>
            <person name="Stergiopoulos I."/>
            <person name="Torriani S.F.F."/>
            <person name="Tu H."/>
            <person name="de Vries R.P."/>
            <person name="Waalwijk C."/>
            <person name="Ware S.B."/>
            <person name="Wiebenga A."/>
            <person name="Zwiers L.-H."/>
            <person name="Oliver R.P."/>
            <person name="Grigoriev I.V."/>
            <person name="Kema G.H.J."/>
        </authorList>
    </citation>
    <scope>NUCLEOTIDE SEQUENCE [LARGE SCALE GENOMIC DNA]</scope>
    <source>
        <strain evidence="2">CBS 115943 / IPO323</strain>
    </source>
</reference>
<gene>
    <name evidence="1" type="ORF">MYCGRDRAFT_97974</name>
</gene>
<dbReference type="Proteomes" id="UP000008062">
    <property type="component" value="Chromosome 19"/>
</dbReference>
<name>F9XRY1_ZYMTI</name>
<dbReference type="RefSeq" id="XP_003847045.1">
    <property type="nucleotide sequence ID" value="XM_003846997.1"/>
</dbReference>
<keyword evidence="2" id="KW-1185">Reference proteome</keyword>
<dbReference type="InParanoid" id="F9XRY1"/>
<dbReference type="EMBL" id="CM001214">
    <property type="protein sequence ID" value="EGP82021.1"/>
    <property type="molecule type" value="Genomic_DNA"/>
</dbReference>
<evidence type="ECO:0000313" key="2">
    <source>
        <dbReference type="Proteomes" id="UP000008062"/>
    </source>
</evidence>
<evidence type="ECO:0000313" key="1">
    <source>
        <dbReference type="EMBL" id="EGP82021.1"/>
    </source>
</evidence>
<protein>
    <submittedName>
        <fullName evidence="1">Uncharacterized protein</fullName>
    </submittedName>
</protein>
<proteinExistence type="predicted"/>
<dbReference type="HOGENOM" id="CLU_2075014_0_0_1"/>
<sequence length="118" mass="13449">MQKLELKEQKLDTEKQDITQKAWLARYTKPQPRSVNEPVLKIGLQLFAELAKHDWRIYMGSQPRRESIMACANLRAAPINTGFDAKSAEVQASSKILSTYAQATTCDLFDTTKRFDTI</sequence>
<dbReference type="KEGG" id="ztr:MYCGRDRAFT_97974"/>